<comment type="caution">
    <text evidence="1">The sequence shown here is derived from an EMBL/GenBank/DDBJ whole genome shotgun (WGS) entry which is preliminary data.</text>
</comment>
<keyword evidence="1" id="KW-0808">Transferase</keyword>
<organism evidence="1 2">
    <name type="scientific">Camellia lanceoleosa</name>
    <dbReference type="NCBI Taxonomy" id="1840588"/>
    <lineage>
        <taxon>Eukaryota</taxon>
        <taxon>Viridiplantae</taxon>
        <taxon>Streptophyta</taxon>
        <taxon>Embryophyta</taxon>
        <taxon>Tracheophyta</taxon>
        <taxon>Spermatophyta</taxon>
        <taxon>Magnoliopsida</taxon>
        <taxon>eudicotyledons</taxon>
        <taxon>Gunneridae</taxon>
        <taxon>Pentapetalae</taxon>
        <taxon>asterids</taxon>
        <taxon>Ericales</taxon>
        <taxon>Theaceae</taxon>
        <taxon>Camellia</taxon>
    </lineage>
</organism>
<accession>A0ACC0IN95</accession>
<reference evidence="1 2" key="1">
    <citation type="journal article" date="2022" name="Plant J.">
        <title>Chromosome-level genome of Camellia lanceoleosa provides a valuable resource for understanding genome evolution and self-incompatibility.</title>
        <authorList>
            <person name="Gong W."/>
            <person name="Xiao S."/>
            <person name="Wang L."/>
            <person name="Liao Z."/>
            <person name="Chang Y."/>
            <person name="Mo W."/>
            <person name="Hu G."/>
            <person name="Li W."/>
            <person name="Zhao G."/>
            <person name="Zhu H."/>
            <person name="Hu X."/>
            <person name="Ji K."/>
            <person name="Xiang X."/>
            <person name="Song Q."/>
            <person name="Yuan D."/>
            <person name="Jin S."/>
            <person name="Zhang L."/>
        </authorList>
    </citation>
    <scope>NUCLEOTIDE SEQUENCE [LARGE SCALE GENOMIC DNA]</scope>
    <source>
        <strain evidence="1">SQ_2022a</strain>
    </source>
</reference>
<evidence type="ECO:0000313" key="1">
    <source>
        <dbReference type="EMBL" id="KAI8027040.1"/>
    </source>
</evidence>
<dbReference type="Proteomes" id="UP001060215">
    <property type="component" value="Chromosome 3"/>
</dbReference>
<gene>
    <name evidence="1" type="ORF">LOK49_LG02G01523</name>
</gene>
<sequence>MVSSHLIPSIHSLSVDKGIPMVVWQFDDCLLVFLERFSSSRSTYNWKLPPPFDQQRPFRHHQSQPQPLLQPLPSNTKFDHGKGKHSGGLARPASVQLALSILEMEVEQINKGNYEHHVQKEIHEQLESLTTTMSSRRIIFIGCATSYNAALAARPILEKFSGRDQYTEKIQLFLLDNLVKLQIRYMHDALEYALENGAPCVGITNTVGSEIARNTHCGVHINAGAEIGKVSEVLKLDQEMKDLGKLLIAE</sequence>
<protein>
    <submittedName>
        <fullName evidence="1">Glutamine--fructose-6-phosphate aminotransferase [isomerizing]</fullName>
    </submittedName>
</protein>
<dbReference type="EMBL" id="CM045760">
    <property type="protein sequence ID" value="KAI8027040.1"/>
    <property type="molecule type" value="Genomic_DNA"/>
</dbReference>
<name>A0ACC0IN95_9ERIC</name>
<keyword evidence="1" id="KW-0032">Aminotransferase</keyword>
<evidence type="ECO:0000313" key="2">
    <source>
        <dbReference type="Proteomes" id="UP001060215"/>
    </source>
</evidence>
<proteinExistence type="predicted"/>
<keyword evidence="2" id="KW-1185">Reference proteome</keyword>